<organism evidence="2 3">
    <name type="scientific">Suillus luteus UH-Slu-Lm8-n1</name>
    <dbReference type="NCBI Taxonomy" id="930992"/>
    <lineage>
        <taxon>Eukaryota</taxon>
        <taxon>Fungi</taxon>
        <taxon>Dikarya</taxon>
        <taxon>Basidiomycota</taxon>
        <taxon>Agaricomycotina</taxon>
        <taxon>Agaricomycetes</taxon>
        <taxon>Agaricomycetidae</taxon>
        <taxon>Boletales</taxon>
        <taxon>Suillineae</taxon>
        <taxon>Suillaceae</taxon>
        <taxon>Suillus</taxon>
    </lineage>
</organism>
<feature type="compositionally biased region" description="Acidic residues" evidence="1">
    <location>
        <begin position="1108"/>
        <end position="1138"/>
    </location>
</feature>
<accession>A0A0C9ZA22</accession>
<dbReference type="Proteomes" id="UP000054485">
    <property type="component" value="Unassembled WGS sequence"/>
</dbReference>
<dbReference type="Pfam" id="PF18759">
    <property type="entry name" value="Plavaka"/>
    <property type="match status" value="1"/>
</dbReference>
<feature type="compositionally biased region" description="Basic and acidic residues" evidence="1">
    <location>
        <begin position="70"/>
        <end position="79"/>
    </location>
</feature>
<feature type="region of interest" description="Disordered" evidence="1">
    <location>
        <begin position="70"/>
        <end position="90"/>
    </location>
</feature>
<dbReference type="InterPro" id="IPR041078">
    <property type="entry name" value="Plavaka"/>
</dbReference>
<dbReference type="OrthoDB" id="2687259at2759"/>
<dbReference type="STRING" id="930992.A0A0C9ZA22"/>
<dbReference type="HOGENOM" id="CLU_002498_0_0_1"/>
<feature type="region of interest" description="Disordered" evidence="1">
    <location>
        <begin position="1090"/>
        <end position="1138"/>
    </location>
</feature>
<evidence type="ECO:0000313" key="3">
    <source>
        <dbReference type="Proteomes" id="UP000054485"/>
    </source>
</evidence>
<keyword evidence="3" id="KW-1185">Reference proteome</keyword>
<proteinExistence type="predicted"/>
<protein>
    <recommendedName>
        <fullName evidence="4">C2H2-type domain-containing protein</fullName>
    </recommendedName>
</protein>
<sequence length="1138" mass="127941">MDSDQSFLSPKSSWDSATGGLVQYSTVCTCGRSFSQLNAYANHQRTCKKRKKHLSDALAKAKELWTTRKRPCREGRHNEPLGSTPPATSLVRGAEISTWPAEEGQEPEYEFSASELSSAQAAVLGVEGSPDSIECNDERLSESSPTTDDLRSLAERRPRRLNRRLPVRFRDVLPQPPPPLMPELALSPALDPPQPPPPLMPELALSPALDPPPPAPNTSSLLSQSLRLFRTRPNSFGLLRQYYGVGPPTHDPEEVTTLENLTLTHSDQGIRDLVVRSSVAQHKEGKDTFHPYPNKSSFLLGDWFWNGGLQKSQKSFKELLQILGDPEFRQEDILGTHWNSINRQLGSSAEDAGGQASLEGAGWKKTVINLKIPVHSRADNPGVHDYLTADLHHRSLVSVIREKLANAKQDELFHYQPYELLWNCGKSETPIRVHGELYTSQAFIQAHCELQESPPEPGCDRERVVLALMFWSDSTHLASFGNSKLWPCYMFFGNESKYRRCKPSCHLCSHIAYFNHLPDSFKDFTTRHFGGKGPGADFMAHCHRELYHAQWKVLLDDEFVEACKHGIVILCCDGVERRFYPQIFTYSADYPEKALIATIRTLGGCPCPRCLIPKSRIQNLGMPLDSKQRRTLLRIDDDVRQSKITRSRSLIYDSGYGNTFSERLGCLGFNLFIMLVVDLLHEFELGVWKALFTHLIRILSAAGSGDRLVHELDRRLTPTFGRDTIRKFDSNASEMKQMAARDFEDILQCAIPAFDGLLPEPHNTNVLALLNTCASWHAMAKLRMHTDETFKLLDNMTVRLGRQLRHFASHTCVAFKTQELKREAECRQCQWLRSLAGNGEAAASTPQAAPSRRPKTFNLQTYKLHALGDYTASIRNFGTTDSYSTEPGELGHCTSKARYCRTDRKEFVKQMASIERREARILSIRDKELSQGSAADEEVATSPEAHFHVGKSQNFLENIPLFLKRHAGDPAVKDFLPKLHSFLLAKIKEILTKEGGLLHTDDSTAINHTGVTPACLDSEGRAFIKADRMYRHNDKLDWKSYYVNCFVDRDTFMRYQWGMGVGHTYANATQASSEEDPDAAQVQDFDDLEEGDVSGCGEGLSVSNLGGEESDSDLESTSDELEASDIDSDEYYTLDYEN</sequence>
<dbReference type="AlphaFoldDB" id="A0A0C9ZA22"/>
<evidence type="ECO:0008006" key="4">
    <source>
        <dbReference type="Google" id="ProtNLM"/>
    </source>
</evidence>
<feature type="region of interest" description="Disordered" evidence="1">
    <location>
        <begin position="170"/>
        <end position="219"/>
    </location>
</feature>
<name>A0A0C9ZA22_9AGAM</name>
<evidence type="ECO:0000313" key="2">
    <source>
        <dbReference type="EMBL" id="KIK34360.1"/>
    </source>
</evidence>
<evidence type="ECO:0000256" key="1">
    <source>
        <dbReference type="SAM" id="MobiDB-lite"/>
    </source>
</evidence>
<reference evidence="3" key="2">
    <citation type="submission" date="2015-01" db="EMBL/GenBank/DDBJ databases">
        <title>Evolutionary Origins and Diversification of the Mycorrhizal Mutualists.</title>
        <authorList>
            <consortium name="DOE Joint Genome Institute"/>
            <consortium name="Mycorrhizal Genomics Consortium"/>
            <person name="Kohler A."/>
            <person name="Kuo A."/>
            <person name="Nagy L.G."/>
            <person name="Floudas D."/>
            <person name="Copeland A."/>
            <person name="Barry K.W."/>
            <person name="Cichocki N."/>
            <person name="Veneault-Fourrey C."/>
            <person name="LaButti K."/>
            <person name="Lindquist E.A."/>
            <person name="Lipzen A."/>
            <person name="Lundell T."/>
            <person name="Morin E."/>
            <person name="Murat C."/>
            <person name="Riley R."/>
            <person name="Ohm R."/>
            <person name="Sun H."/>
            <person name="Tunlid A."/>
            <person name="Henrissat B."/>
            <person name="Grigoriev I.V."/>
            <person name="Hibbett D.S."/>
            <person name="Martin F."/>
        </authorList>
    </citation>
    <scope>NUCLEOTIDE SEQUENCE [LARGE SCALE GENOMIC DNA]</scope>
    <source>
        <strain evidence="3">UH-Slu-Lm8-n1</strain>
    </source>
</reference>
<gene>
    <name evidence="2" type="ORF">CY34DRAFT_17774</name>
</gene>
<feature type="region of interest" description="Disordered" evidence="1">
    <location>
        <begin position="122"/>
        <end position="157"/>
    </location>
</feature>
<dbReference type="InParanoid" id="A0A0C9ZA22"/>
<reference evidence="2 3" key="1">
    <citation type="submission" date="2014-04" db="EMBL/GenBank/DDBJ databases">
        <authorList>
            <consortium name="DOE Joint Genome Institute"/>
            <person name="Kuo A."/>
            <person name="Ruytinx J."/>
            <person name="Rineau F."/>
            <person name="Colpaert J."/>
            <person name="Kohler A."/>
            <person name="Nagy L.G."/>
            <person name="Floudas D."/>
            <person name="Copeland A."/>
            <person name="Barry K.W."/>
            <person name="Cichocki N."/>
            <person name="Veneault-Fourrey C."/>
            <person name="LaButti K."/>
            <person name="Lindquist E.A."/>
            <person name="Lipzen A."/>
            <person name="Lundell T."/>
            <person name="Morin E."/>
            <person name="Murat C."/>
            <person name="Sun H."/>
            <person name="Tunlid A."/>
            <person name="Henrissat B."/>
            <person name="Grigoriev I.V."/>
            <person name="Hibbett D.S."/>
            <person name="Martin F."/>
            <person name="Nordberg H.P."/>
            <person name="Cantor M.N."/>
            <person name="Hua S.X."/>
        </authorList>
    </citation>
    <scope>NUCLEOTIDE SEQUENCE [LARGE SCALE GENOMIC DNA]</scope>
    <source>
        <strain evidence="2 3">UH-Slu-Lm8-n1</strain>
    </source>
</reference>
<dbReference type="EMBL" id="KN835765">
    <property type="protein sequence ID" value="KIK34360.1"/>
    <property type="molecule type" value="Genomic_DNA"/>
</dbReference>
<feature type="compositionally biased region" description="Pro residues" evidence="1">
    <location>
        <begin position="190"/>
        <end position="200"/>
    </location>
</feature>